<feature type="transmembrane region" description="Helical" evidence="1">
    <location>
        <begin position="155"/>
        <end position="172"/>
    </location>
</feature>
<protein>
    <submittedName>
        <fullName evidence="2">Uncharacterized protein</fullName>
    </submittedName>
</protein>
<name>A0A9W9A4C8_9AGAR</name>
<gene>
    <name evidence="2" type="ORF">C8J55DRAFT_562774</name>
</gene>
<keyword evidence="1" id="KW-0812">Transmembrane</keyword>
<accession>A0A9W9A4C8</accession>
<evidence type="ECO:0000256" key="1">
    <source>
        <dbReference type="SAM" id="Phobius"/>
    </source>
</evidence>
<keyword evidence="1" id="KW-1133">Transmembrane helix</keyword>
<dbReference type="AlphaFoldDB" id="A0A9W9A4C8"/>
<sequence>MDSDSNSQDDEPTVAAEDLLDTFDPSASRFGTPLRRILGTDIHIVQSPTMLHVGVAPTVRSIFPSTYSAQVLTMERRITRYFLFHGVLIIFMLAGKILSSTYNTIRMILGADLGDVIAIVLFMACAWAISHHFLQDWEADVGQISDLLFPRAQKTIGFLIVLSILSFAFATWRLLSFLDLTLDFCFWLLLLYGFSPL</sequence>
<organism evidence="2 3">
    <name type="scientific">Lentinula lateritia</name>
    <dbReference type="NCBI Taxonomy" id="40482"/>
    <lineage>
        <taxon>Eukaryota</taxon>
        <taxon>Fungi</taxon>
        <taxon>Dikarya</taxon>
        <taxon>Basidiomycota</taxon>
        <taxon>Agaricomycotina</taxon>
        <taxon>Agaricomycetes</taxon>
        <taxon>Agaricomycetidae</taxon>
        <taxon>Agaricales</taxon>
        <taxon>Marasmiineae</taxon>
        <taxon>Omphalotaceae</taxon>
        <taxon>Lentinula</taxon>
    </lineage>
</organism>
<evidence type="ECO:0000313" key="3">
    <source>
        <dbReference type="Proteomes" id="UP001150238"/>
    </source>
</evidence>
<evidence type="ECO:0000313" key="2">
    <source>
        <dbReference type="EMBL" id="KAJ4474133.1"/>
    </source>
</evidence>
<comment type="caution">
    <text evidence="2">The sequence shown here is derived from an EMBL/GenBank/DDBJ whole genome shotgun (WGS) entry which is preliminary data.</text>
</comment>
<reference evidence="2" key="2">
    <citation type="journal article" date="2023" name="Proc. Natl. Acad. Sci. U.S.A.">
        <title>A global phylogenomic analysis of the shiitake genus Lentinula.</title>
        <authorList>
            <person name="Sierra-Patev S."/>
            <person name="Min B."/>
            <person name="Naranjo-Ortiz M."/>
            <person name="Looney B."/>
            <person name="Konkel Z."/>
            <person name="Slot J.C."/>
            <person name="Sakamoto Y."/>
            <person name="Steenwyk J.L."/>
            <person name="Rokas A."/>
            <person name="Carro J."/>
            <person name="Camarero S."/>
            <person name="Ferreira P."/>
            <person name="Molpeceres G."/>
            <person name="Ruiz-Duenas F.J."/>
            <person name="Serrano A."/>
            <person name="Henrissat B."/>
            <person name="Drula E."/>
            <person name="Hughes K.W."/>
            <person name="Mata J.L."/>
            <person name="Ishikawa N.K."/>
            <person name="Vargas-Isla R."/>
            <person name="Ushijima S."/>
            <person name="Smith C.A."/>
            <person name="Donoghue J."/>
            <person name="Ahrendt S."/>
            <person name="Andreopoulos W."/>
            <person name="He G."/>
            <person name="LaButti K."/>
            <person name="Lipzen A."/>
            <person name="Ng V."/>
            <person name="Riley R."/>
            <person name="Sandor L."/>
            <person name="Barry K."/>
            <person name="Martinez A.T."/>
            <person name="Xiao Y."/>
            <person name="Gibbons J.G."/>
            <person name="Terashima K."/>
            <person name="Grigoriev I.V."/>
            <person name="Hibbett D."/>
        </authorList>
    </citation>
    <scope>NUCLEOTIDE SEQUENCE</scope>
    <source>
        <strain evidence="2">Sp2 HRB7682 ss15</strain>
    </source>
</reference>
<dbReference type="Proteomes" id="UP001150238">
    <property type="component" value="Unassembled WGS sequence"/>
</dbReference>
<keyword evidence="1" id="KW-0472">Membrane</keyword>
<feature type="transmembrane region" description="Helical" evidence="1">
    <location>
        <begin position="107"/>
        <end position="129"/>
    </location>
</feature>
<reference evidence="2" key="1">
    <citation type="submission" date="2022-08" db="EMBL/GenBank/DDBJ databases">
        <authorList>
            <consortium name="DOE Joint Genome Institute"/>
            <person name="Min B."/>
            <person name="Riley R."/>
            <person name="Sierra-Patev S."/>
            <person name="Naranjo-Ortiz M."/>
            <person name="Looney B."/>
            <person name="Konkel Z."/>
            <person name="Slot J.C."/>
            <person name="Sakamoto Y."/>
            <person name="Steenwyk J.L."/>
            <person name="Rokas A."/>
            <person name="Carro J."/>
            <person name="Camarero S."/>
            <person name="Ferreira P."/>
            <person name="Molpeceres G."/>
            <person name="Ruiz-Duenas F.J."/>
            <person name="Serrano A."/>
            <person name="Henrissat B."/>
            <person name="Drula E."/>
            <person name="Hughes K.W."/>
            <person name="Mata J.L."/>
            <person name="Ishikawa N.K."/>
            <person name="Vargas-Isla R."/>
            <person name="Ushijima S."/>
            <person name="Smith C.A."/>
            <person name="Ahrendt S."/>
            <person name="Andreopoulos W."/>
            <person name="He G."/>
            <person name="Labutti K."/>
            <person name="Lipzen A."/>
            <person name="Ng V."/>
            <person name="Sandor L."/>
            <person name="Barry K."/>
            <person name="Martinez A.T."/>
            <person name="Xiao Y."/>
            <person name="Gibbons J.G."/>
            <person name="Terashima K."/>
            <person name="Hibbett D.S."/>
            <person name="Grigoriev I.V."/>
        </authorList>
    </citation>
    <scope>NUCLEOTIDE SEQUENCE</scope>
    <source>
        <strain evidence="2">Sp2 HRB7682 ss15</strain>
    </source>
</reference>
<feature type="transmembrane region" description="Helical" evidence="1">
    <location>
        <begin position="78"/>
        <end position="95"/>
    </location>
</feature>
<dbReference type="EMBL" id="JANVFS010000024">
    <property type="protein sequence ID" value="KAJ4474133.1"/>
    <property type="molecule type" value="Genomic_DNA"/>
</dbReference>
<proteinExistence type="predicted"/>